<name>A0A853FDW7_9BURK</name>
<dbReference type="Proteomes" id="UP000580517">
    <property type="component" value="Unassembled WGS sequence"/>
</dbReference>
<comment type="caution">
    <text evidence="1">The sequence shown here is derived from an EMBL/GenBank/DDBJ whole genome shotgun (WGS) entry which is preliminary data.</text>
</comment>
<gene>
    <name evidence="1" type="ORF">H0A68_14660</name>
</gene>
<evidence type="ECO:0000313" key="1">
    <source>
        <dbReference type="EMBL" id="NYT38127.1"/>
    </source>
</evidence>
<dbReference type="OrthoDB" id="6537357at2"/>
<evidence type="ECO:0000313" key="2">
    <source>
        <dbReference type="Proteomes" id="UP000580517"/>
    </source>
</evidence>
<reference evidence="1 2" key="1">
    <citation type="submission" date="2020-07" db="EMBL/GenBank/DDBJ databases">
        <title>Taxonomic revisions and descriptions of new bacterial species based on genomic comparisons in the high-G+C-content subgroup of the family Alcaligenaceae.</title>
        <authorList>
            <person name="Szabo A."/>
            <person name="Felfoldi T."/>
        </authorList>
    </citation>
    <scope>NUCLEOTIDE SEQUENCE [LARGE SCALE GENOMIC DNA]</scope>
    <source>
        <strain evidence="1 2">DSM 25264</strain>
    </source>
</reference>
<keyword evidence="2" id="KW-1185">Reference proteome</keyword>
<proteinExistence type="predicted"/>
<protein>
    <recommendedName>
        <fullName evidence="3">ABM domain-containing protein</fullName>
    </recommendedName>
</protein>
<evidence type="ECO:0008006" key="3">
    <source>
        <dbReference type="Google" id="ProtNLM"/>
    </source>
</evidence>
<dbReference type="AlphaFoldDB" id="A0A853FDW7"/>
<sequence>MSHIIVIRIPGLRLSRSEALALLPSAVSRAHPPFVCVGADAPQTYIYALHASSTQSLAPLRRRLRAACAGAEAQLFTLMQDVSGASHGEHAFWHYVVETDVRTDAEADFNAWYEQEHLPGLAGVPGTVRAIRMRNTDPGATPRYHACYLLQTRETYGSPAWLAVRATRWSSAVRPNFRNTRRTMFSIAA</sequence>
<dbReference type="EMBL" id="JACCEW010000004">
    <property type="protein sequence ID" value="NYT38127.1"/>
    <property type="molecule type" value="Genomic_DNA"/>
</dbReference>
<dbReference type="SUPFAM" id="SSF54909">
    <property type="entry name" value="Dimeric alpha+beta barrel"/>
    <property type="match status" value="1"/>
</dbReference>
<dbReference type="InterPro" id="IPR011008">
    <property type="entry name" value="Dimeric_a/b-barrel"/>
</dbReference>
<organism evidence="1 2">
    <name type="scientific">Allopusillimonas soli</name>
    <dbReference type="NCBI Taxonomy" id="659016"/>
    <lineage>
        <taxon>Bacteria</taxon>
        <taxon>Pseudomonadati</taxon>
        <taxon>Pseudomonadota</taxon>
        <taxon>Betaproteobacteria</taxon>
        <taxon>Burkholderiales</taxon>
        <taxon>Alcaligenaceae</taxon>
        <taxon>Allopusillimonas</taxon>
    </lineage>
</organism>
<accession>A0A853FDW7</accession>
<dbReference type="RefSeq" id="WP_129970057.1">
    <property type="nucleotide sequence ID" value="NZ_JACCEW010000004.1"/>
</dbReference>